<dbReference type="Pfam" id="PF01510">
    <property type="entry name" value="Amidase_2"/>
    <property type="match status" value="1"/>
</dbReference>
<accession>A0A069D1I0</accession>
<evidence type="ECO:0000259" key="3">
    <source>
        <dbReference type="SMART" id="SM00701"/>
    </source>
</evidence>
<dbReference type="eggNOG" id="COG3023">
    <property type="taxonomic scope" value="Bacteria"/>
</dbReference>
<dbReference type="SMART" id="SM00644">
    <property type="entry name" value="Ami_2"/>
    <property type="match status" value="1"/>
</dbReference>
<dbReference type="InterPro" id="IPR036505">
    <property type="entry name" value="Amidase/PGRP_sf"/>
</dbReference>
<dbReference type="Gene3D" id="3.40.80.10">
    <property type="entry name" value="Peptidoglycan recognition protein-like"/>
    <property type="match status" value="1"/>
</dbReference>
<gene>
    <name evidence="4" type="ORF">JCM15093_1253</name>
</gene>
<protein>
    <submittedName>
        <fullName evidence="4">N-acetylmuramoyl-L-alanine amidase</fullName>
    </submittedName>
</protein>
<comment type="similarity">
    <text evidence="1">Belongs to the N-acetylmuramoyl-L-alanine amidase 2 family.</text>
</comment>
<dbReference type="SUPFAM" id="SSF55846">
    <property type="entry name" value="N-acetylmuramoyl-L-alanine amidase-like"/>
    <property type="match status" value="1"/>
</dbReference>
<dbReference type="GO" id="GO:0009253">
    <property type="term" value="P:peptidoglycan catabolic process"/>
    <property type="evidence" value="ECO:0007669"/>
    <property type="project" value="InterPro"/>
</dbReference>
<feature type="domain" description="N-acetylmuramoyl-L-alanine amidase" evidence="2">
    <location>
        <begin position="6"/>
        <end position="144"/>
    </location>
</feature>
<name>A0A069D1I0_9BACE</name>
<keyword evidence="5" id="KW-1185">Reference proteome</keyword>
<dbReference type="FunFam" id="3.40.80.10:FF:000008">
    <property type="entry name" value="N-acetylmuramoyl-L-alanine amidase"/>
    <property type="match status" value="1"/>
</dbReference>
<reference evidence="4 5" key="1">
    <citation type="journal article" date="2015" name="Microbes Environ.">
        <title>Distribution and evolution of nitrogen fixation genes in the phylum bacteroidetes.</title>
        <authorList>
            <person name="Inoue J."/>
            <person name="Oshima K."/>
            <person name="Suda W."/>
            <person name="Sakamoto M."/>
            <person name="Iino T."/>
            <person name="Noda S."/>
            <person name="Hongoh Y."/>
            <person name="Hattori M."/>
            <person name="Ohkuma M."/>
        </authorList>
    </citation>
    <scope>NUCLEOTIDE SEQUENCE [LARGE SCALE GENOMIC DNA]</scope>
    <source>
        <strain evidence="4 5">JCM 15093</strain>
    </source>
</reference>
<evidence type="ECO:0000313" key="4">
    <source>
        <dbReference type="EMBL" id="GAK36111.1"/>
    </source>
</evidence>
<comment type="caution">
    <text evidence="4">The sequence shown here is derived from an EMBL/GenBank/DDBJ whole genome shotgun (WGS) entry which is preliminary data.</text>
</comment>
<dbReference type="CDD" id="cd06583">
    <property type="entry name" value="PGRP"/>
    <property type="match status" value="1"/>
</dbReference>
<evidence type="ECO:0000259" key="2">
    <source>
        <dbReference type="SMART" id="SM00644"/>
    </source>
</evidence>
<dbReference type="InterPro" id="IPR002502">
    <property type="entry name" value="Amidase_domain"/>
</dbReference>
<dbReference type="PANTHER" id="PTHR11022:SF41">
    <property type="entry name" value="PEPTIDOGLYCAN-RECOGNITION PROTEIN LC-RELATED"/>
    <property type="match status" value="1"/>
</dbReference>
<dbReference type="EMBL" id="BAJS01000005">
    <property type="protein sequence ID" value="GAK36111.1"/>
    <property type="molecule type" value="Genomic_DNA"/>
</dbReference>
<dbReference type="AlphaFoldDB" id="A0A069D1I0"/>
<sequence length="160" mass="18171">MRYRAASVFQEENMRTIDLIVVHCSATREDRPFSREALEAAHRARGFSGIGYHFYVRRDGRIESCRPVEFPGAHAQGYNTRSIGICYEGGLNTRGDPADTRTEWQKHSLKVLIKALLMDHPGSRVCGHRDLSPDLNGNGKVDPWERLKECPCYSVTDESF</sequence>
<dbReference type="InterPro" id="IPR006619">
    <property type="entry name" value="PGRP_domain_met/bac"/>
</dbReference>
<dbReference type="GO" id="GO:0008270">
    <property type="term" value="F:zinc ion binding"/>
    <property type="evidence" value="ECO:0007669"/>
    <property type="project" value="InterPro"/>
</dbReference>
<proteinExistence type="inferred from homology"/>
<organism evidence="4 5">
    <name type="scientific">Bacteroides graminisolvens DSM 19988 = JCM 15093</name>
    <dbReference type="NCBI Taxonomy" id="1121097"/>
    <lineage>
        <taxon>Bacteria</taxon>
        <taxon>Pseudomonadati</taxon>
        <taxon>Bacteroidota</taxon>
        <taxon>Bacteroidia</taxon>
        <taxon>Bacteroidales</taxon>
        <taxon>Bacteroidaceae</taxon>
        <taxon>Bacteroides</taxon>
    </lineage>
</organism>
<evidence type="ECO:0000313" key="5">
    <source>
        <dbReference type="Proteomes" id="UP000027601"/>
    </source>
</evidence>
<feature type="domain" description="Peptidoglycan recognition protein family" evidence="3">
    <location>
        <begin position="7"/>
        <end position="132"/>
    </location>
</feature>
<dbReference type="STRING" id="1121097.GCA_000428125_01774"/>
<dbReference type="InterPro" id="IPR015510">
    <property type="entry name" value="PGRP"/>
</dbReference>
<evidence type="ECO:0000256" key="1">
    <source>
        <dbReference type="ARBA" id="ARBA00007553"/>
    </source>
</evidence>
<dbReference type="Proteomes" id="UP000027601">
    <property type="component" value="Unassembled WGS sequence"/>
</dbReference>
<dbReference type="PANTHER" id="PTHR11022">
    <property type="entry name" value="PEPTIDOGLYCAN RECOGNITION PROTEIN"/>
    <property type="match status" value="1"/>
</dbReference>
<dbReference type="GO" id="GO:0008745">
    <property type="term" value="F:N-acetylmuramoyl-L-alanine amidase activity"/>
    <property type="evidence" value="ECO:0007669"/>
    <property type="project" value="InterPro"/>
</dbReference>
<dbReference type="SMART" id="SM00701">
    <property type="entry name" value="PGRP"/>
    <property type="match status" value="1"/>
</dbReference>